<proteinExistence type="predicted"/>
<protein>
    <submittedName>
        <fullName evidence="1">Uncharacterized protein</fullName>
    </submittedName>
</protein>
<evidence type="ECO:0000313" key="1">
    <source>
        <dbReference type="EMBL" id="KAK9238872.1"/>
    </source>
</evidence>
<gene>
    <name evidence="1" type="ORF">V1525DRAFT_431379</name>
</gene>
<keyword evidence="2" id="KW-1185">Reference proteome</keyword>
<organism evidence="1 2">
    <name type="scientific">Lipomyces kononenkoae</name>
    <name type="common">Yeast</name>
    <dbReference type="NCBI Taxonomy" id="34357"/>
    <lineage>
        <taxon>Eukaryota</taxon>
        <taxon>Fungi</taxon>
        <taxon>Dikarya</taxon>
        <taxon>Ascomycota</taxon>
        <taxon>Saccharomycotina</taxon>
        <taxon>Lipomycetes</taxon>
        <taxon>Lipomycetales</taxon>
        <taxon>Lipomycetaceae</taxon>
        <taxon>Lipomyces</taxon>
    </lineage>
</organism>
<evidence type="ECO:0000313" key="2">
    <source>
        <dbReference type="Proteomes" id="UP001433508"/>
    </source>
</evidence>
<dbReference type="Proteomes" id="UP001433508">
    <property type="component" value="Unassembled WGS sequence"/>
</dbReference>
<reference evidence="2" key="1">
    <citation type="journal article" date="2024" name="Front. Bioeng. Biotechnol.">
        <title>Genome-scale model development and genomic sequencing of the oleaginous clade Lipomyces.</title>
        <authorList>
            <person name="Czajka J.J."/>
            <person name="Han Y."/>
            <person name="Kim J."/>
            <person name="Mondo S.J."/>
            <person name="Hofstad B.A."/>
            <person name="Robles A."/>
            <person name="Haridas S."/>
            <person name="Riley R."/>
            <person name="LaButti K."/>
            <person name="Pangilinan J."/>
            <person name="Andreopoulos W."/>
            <person name="Lipzen A."/>
            <person name="Yan J."/>
            <person name="Wang M."/>
            <person name="Ng V."/>
            <person name="Grigoriev I.V."/>
            <person name="Spatafora J.W."/>
            <person name="Magnuson J.K."/>
            <person name="Baker S.E."/>
            <person name="Pomraning K.R."/>
        </authorList>
    </citation>
    <scope>NUCLEOTIDE SEQUENCE [LARGE SCALE GENOMIC DNA]</scope>
    <source>
        <strain evidence="2">CBS 7786</strain>
    </source>
</reference>
<comment type="caution">
    <text evidence="1">The sequence shown here is derived from an EMBL/GenBank/DDBJ whole genome shotgun (WGS) entry which is preliminary data.</text>
</comment>
<accession>A0ACC3T4K8</accession>
<dbReference type="EMBL" id="MU971351">
    <property type="protein sequence ID" value="KAK9238872.1"/>
    <property type="molecule type" value="Genomic_DNA"/>
</dbReference>
<sequence>MAFTTPPLAAVSPSLFPHTPTSPNRTNIAPPTLDPAYISAEAAAAVLASDALVQAHSVSVLPPTPDALEALNGFLDYLVLILLFRAKSSLIDPLRNAVKQIFKCQLGRDAIAEGEAELRAYIRTPEEEYALLGTAATTTSPDSAFDTELAWRMARVRCMVYSSLGNVDESDVLKYTPEQRSLFSATESLDPSDLISPIATIFLTTILEFVAEYALLVAGRAALSSYLVASRSRPQLATGVLLLEEADVDKLALDPQVGKVWRQWKKKSHEFALTTVIQSPSANSLLTQTPEQTQIIQTGSDEAQVLAQDATDIFKDAITASSTENKKKVRPISVDNGMLSLEAYDNEPSQDGEFDEPTRQLGERSIPVTLAIIEERRKSRPWSFHGQRFSLYESFAALTGSPFSSPTSAARPETAKEVEFTVPEGIDEEDSAQVSRQIMDGLGGQPSSSVPVTSGTNLTRQLLPEAFDTAHQAQKLETEQAMMTDSDVSVDPVPNGSTSDAQPTYPTSSYFNKSKTGNDIYEAQQQVEEASSYDYNLDNRESLNSTIDDDDDRNRYRRQSSANALENKSNADNDVPVVILASAPPTGHSRAYLSEEQRPDALSSTTSKRLSGSGFSTKMKGKNSTPTSEATIPGFGTTVPAEKVRKYVWISNQKFDDKSGSSGISTSIKGGDSPELEHVTFERLLQSDITYKLNLTPDRLREPKPFYGTNQTRVSVADERSNSASLRRPSSSGSGASIKQTSQSRSELPPSTRSSSSGSISSGLASQQAVARNASTSRLSTFRRLQENSMSASHVPRSSSDDRRPVGESSSLPHVANASSQPLKHVRNESVKAAAGATHELMNLLRLSSSREDLKDRNTNPKTYARNLTEGNTGEMYHHTQALQKSNVQRSPAPEISERHKQSRTPVQSTGQVRRSPSIMNRLGFSGVVSGAAKTENAPPLPSTSSTDPVYGNHGMNSPRSMSNSSRTSSSSSLVGGLSGIGIPRPANNMSYKTARDELRTEQNSGSEDLANFLRTTGPDESPRHVSSENISRLGSSKPAKTRRSSVPSKTGSKGLFNGLPKTDRKKGMRFLGFLKGDKHVAV</sequence>
<name>A0ACC3T4K8_LIPKO</name>